<organism evidence="8 9">
    <name type="scientific">Dactylosporangium aurantiacum</name>
    <dbReference type="NCBI Taxonomy" id="35754"/>
    <lineage>
        <taxon>Bacteria</taxon>
        <taxon>Bacillati</taxon>
        <taxon>Actinomycetota</taxon>
        <taxon>Actinomycetes</taxon>
        <taxon>Micromonosporales</taxon>
        <taxon>Micromonosporaceae</taxon>
        <taxon>Dactylosporangium</taxon>
    </lineage>
</organism>
<dbReference type="InterPro" id="IPR013249">
    <property type="entry name" value="RNA_pol_sigma70_r4_t2"/>
</dbReference>
<dbReference type="KEGG" id="daur:Daura_31655"/>
<evidence type="ECO:0000256" key="5">
    <source>
        <dbReference type="ARBA" id="ARBA00023163"/>
    </source>
</evidence>
<dbReference type="InterPro" id="IPR039425">
    <property type="entry name" value="RNA_pol_sigma-70-like"/>
</dbReference>
<evidence type="ECO:0000256" key="6">
    <source>
        <dbReference type="SAM" id="MobiDB-lite"/>
    </source>
</evidence>
<gene>
    <name evidence="8" type="ORF">Daura_31655</name>
</gene>
<evidence type="ECO:0000256" key="4">
    <source>
        <dbReference type="ARBA" id="ARBA00023125"/>
    </source>
</evidence>
<dbReference type="OrthoDB" id="3783006at2"/>
<keyword evidence="2" id="KW-0805">Transcription regulation</keyword>
<dbReference type="GO" id="GO:0016987">
    <property type="term" value="F:sigma factor activity"/>
    <property type="evidence" value="ECO:0007669"/>
    <property type="project" value="UniProtKB-KW"/>
</dbReference>
<feature type="region of interest" description="Disordered" evidence="6">
    <location>
        <begin position="81"/>
        <end position="103"/>
    </location>
</feature>
<dbReference type="InterPro" id="IPR014284">
    <property type="entry name" value="RNA_pol_sigma-70_dom"/>
</dbReference>
<dbReference type="Gene3D" id="1.10.1740.10">
    <property type="match status" value="1"/>
</dbReference>
<dbReference type="NCBIfam" id="TIGR02937">
    <property type="entry name" value="sigma70-ECF"/>
    <property type="match status" value="1"/>
</dbReference>
<dbReference type="CDD" id="cd06171">
    <property type="entry name" value="Sigma70_r4"/>
    <property type="match status" value="1"/>
</dbReference>
<dbReference type="EMBL" id="CP073767">
    <property type="protein sequence ID" value="UWZ51299.1"/>
    <property type="molecule type" value="Genomic_DNA"/>
</dbReference>
<keyword evidence="3" id="KW-0731">Sigma factor</keyword>
<keyword evidence="5" id="KW-0804">Transcription</keyword>
<evidence type="ECO:0000259" key="7">
    <source>
        <dbReference type="Pfam" id="PF08281"/>
    </source>
</evidence>
<proteinExistence type="inferred from homology"/>
<keyword evidence="9" id="KW-1185">Reference proteome</keyword>
<dbReference type="AlphaFoldDB" id="A0A9Q9I7V1"/>
<sequence length="173" mass="19756">MPMSQDDEFREFVTVRMDRWRRTAFLLSRDWHAADDLVSIMVGKLYWHWAKVSRAGNPEAFAQRVLTRTWLDERRRPWSRERASARLPEPSGSWASLGSSHSPQARVDDRAQLDELLGSLGPRQRAVLVLRFYLNHSVEETADLLGISVGTVKSQSARALEALRQLAASGDQR</sequence>
<dbReference type="PANTHER" id="PTHR43133">
    <property type="entry name" value="RNA POLYMERASE ECF-TYPE SIGMA FACTO"/>
    <property type="match status" value="1"/>
</dbReference>
<keyword evidence="4" id="KW-0238">DNA-binding</keyword>
<dbReference type="Proteomes" id="UP001058003">
    <property type="component" value="Chromosome"/>
</dbReference>
<evidence type="ECO:0000313" key="9">
    <source>
        <dbReference type="Proteomes" id="UP001058003"/>
    </source>
</evidence>
<name>A0A9Q9I7V1_9ACTN</name>
<dbReference type="Pfam" id="PF08281">
    <property type="entry name" value="Sigma70_r4_2"/>
    <property type="match status" value="1"/>
</dbReference>
<dbReference type="InterPro" id="IPR036388">
    <property type="entry name" value="WH-like_DNA-bd_sf"/>
</dbReference>
<feature type="domain" description="RNA polymerase sigma factor 70 region 4 type 2" evidence="7">
    <location>
        <begin position="111"/>
        <end position="163"/>
    </location>
</feature>
<protein>
    <submittedName>
        <fullName evidence="8">SigE family RNA polymerase sigma factor</fullName>
    </submittedName>
</protein>
<feature type="compositionally biased region" description="Low complexity" evidence="6">
    <location>
        <begin position="91"/>
        <end position="102"/>
    </location>
</feature>
<evidence type="ECO:0000313" key="8">
    <source>
        <dbReference type="EMBL" id="UWZ51299.1"/>
    </source>
</evidence>
<dbReference type="InterPro" id="IPR013325">
    <property type="entry name" value="RNA_pol_sigma_r2"/>
</dbReference>
<dbReference type="SUPFAM" id="SSF88659">
    <property type="entry name" value="Sigma3 and sigma4 domains of RNA polymerase sigma factors"/>
    <property type="match status" value="1"/>
</dbReference>
<comment type="similarity">
    <text evidence="1">Belongs to the sigma-70 factor family. ECF subfamily.</text>
</comment>
<accession>A0A9Q9I7V1</accession>
<dbReference type="GO" id="GO:0006352">
    <property type="term" value="P:DNA-templated transcription initiation"/>
    <property type="evidence" value="ECO:0007669"/>
    <property type="project" value="InterPro"/>
</dbReference>
<dbReference type="SUPFAM" id="SSF88946">
    <property type="entry name" value="Sigma2 domain of RNA polymerase sigma factors"/>
    <property type="match status" value="1"/>
</dbReference>
<dbReference type="InterPro" id="IPR013324">
    <property type="entry name" value="RNA_pol_sigma_r3/r4-like"/>
</dbReference>
<dbReference type="GO" id="GO:0003677">
    <property type="term" value="F:DNA binding"/>
    <property type="evidence" value="ECO:0007669"/>
    <property type="project" value="UniProtKB-KW"/>
</dbReference>
<dbReference type="Gene3D" id="1.10.10.10">
    <property type="entry name" value="Winged helix-like DNA-binding domain superfamily/Winged helix DNA-binding domain"/>
    <property type="match status" value="1"/>
</dbReference>
<dbReference type="PANTHER" id="PTHR43133:SF50">
    <property type="entry name" value="ECF RNA POLYMERASE SIGMA FACTOR SIGM"/>
    <property type="match status" value="1"/>
</dbReference>
<evidence type="ECO:0000256" key="2">
    <source>
        <dbReference type="ARBA" id="ARBA00023015"/>
    </source>
</evidence>
<reference evidence="8" key="1">
    <citation type="submission" date="2021-04" db="EMBL/GenBank/DDBJ databases">
        <title>Dactylosporangium aurantiacum NRRL B-8018 full assembly.</title>
        <authorList>
            <person name="Hartkoorn R.C."/>
            <person name="Beaudoing E."/>
            <person name="Hot D."/>
        </authorList>
    </citation>
    <scope>NUCLEOTIDE SEQUENCE</scope>
    <source>
        <strain evidence="8">NRRL B-8018</strain>
    </source>
</reference>
<dbReference type="RefSeq" id="WP_033364718.1">
    <property type="nucleotide sequence ID" value="NZ_CP073767.1"/>
</dbReference>
<evidence type="ECO:0000256" key="1">
    <source>
        <dbReference type="ARBA" id="ARBA00010641"/>
    </source>
</evidence>
<evidence type="ECO:0000256" key="3">
    <source>
        <dbReference type="ARBA" id="ARBA00023082"/>
    </source>
</evidence>